<keyword evidence="1" id="KW-0812">Transmembrane</keyword>
<dbReference type="InterPro" id="IPR011453">
    <property type="entry name" value="DUF1559"/>
</dbReference>
<feature type="domain" description="DUF1559" evidence="2">
    <location>
        <begin position="45"/>
        <end position="318"/>
    </location>
</feature>
<evidence type="ECO:0000313" key="3">
    <source>
        <dbReference type="EMBL" id="QDT54340.1"/>
    </source>
</evidence>
<dbReference type="AlphaFoldDB" id="A0A517SDY7"/>
<gene>
    <name evidence="3" type="ORF">Pan44_23730</name>
</gene>
<dbReference type="Pfam" id="PF07963">
    <property type="entry name" value="N_methyl"/>
    <property type="match status" value="1"/>
</dbReference>
<keyword evidence="1" id="KW-1133">Transmembrane helix</keyword>
<dbReference type="InParanoid" id="A0A517SDY7"/>
<proteinExistence type="predicted"/>
<dbReference type="SUPFAM" id="SSF54523">
    <property type="entry name" value="Pili subunits"/>
    <property type="match status" value="1"/>
</dbReference>
<dbReference type="PROSITE" id="PS00409">
    <property type="entry name" value="PROKAR_NTER_METHYL"/>
    <property type="match status" value="1"/>
</dbReference>
<dbReference type="OrthoDB" id="255848at2"/>
<sequence>MASIRSRACARKCRQERRSGFTLIELLVVIAIIGLLVSMLMPAVQRAREAARRSSCINNMRQLGLAAHNYLSTHRVLPSGYIQQQGACDYLISPFNEPLIAPISNVPPVPPAPSAYDPLSKTIQIREWALNPEWGWHALLLPQMDQTTIQINYNVPKNDPTNWQMCQVPIEPYICPSAAYPSSRPANLGYTSYRGNLGWWPTLDSMGQPMTPLNNGAFFGNSALSDRDFTDGTSNTLMFGETLFGGFWNDRYSCCARARDDMGNSNFDTYWNVPTNPSPCPQPPTVAHLFGFGSYHGDVSVFTLADGSARTIAKNLDTETFRALCTRNGREPIMNAF</sequence>
<dbReference type="Pfam" id="PF07596">
    <property type="entry name" value="SBP_bac_10"/>
    <property type="match status" value="1"/>
</dbReference>
<dbReference type="InterPro" id="IPR012902">
    <property type="entry name" value="N_methyl_site"/>
</dbReference>
<evidence type="ECO:0000259" key="2">
    <source>
        <dbReference type="Pfam" id="PF07596"/>
    </source>
</evidence>
<keyword evidence="4" id="KW-1185">Reference proteome</keyword>
<feature type="transmembrane region" description="Helical" evidence="1">
    <location>
        <begin position="21"/>
        <end position="44"/>
    </location>
</feature>
<reference evidence="3 4" key="1">
    <citation type="submission" date="2019-02" db="EMBL/GenBank/DDBJ databases">
        <title>Deep-cultivation of Planctomycetes and their phenomic and genomic characterization uncovers novel biology.</title>
        <authorList>
            <person name="Wiegand S."/>
            <person name="Jogler M."/>
            <person name="Boedeker C."/>
            <person name="Pinto D."/>
            <person name="Vollmers J."/>
            <person name="Rivas-Marin E."/>
            <person name="Kohn T."/>
            <person name="Peeters S.H."/>
            <person name="Heuer A."/>
            <person name="Rast P."/>
            <person name="Oberbeckmann S."/>
            <person name="Bunk B."/>
            <person name="Jeske O."/>
            <person name="Meyerdierks A."/>
            <person name="Storesund J.E."/>
            <person name="Kallscheuer N."/>
            <person name="Luecker S."/>
            <person name="Lage O.M."/>
            <person name="Pohl T."/>
            <person name="Merkel B.J."/>
            <person name="Hornburger P."/>
            <person name="Mueller R.-W."/>
            <person name="Bruemmer F."/>
            <person name="Labrenz M."/>
            <person name="Spormann A.M."/>
            <person name="Op den Camp H."/>
            <person name="Overmann J."/>
            <person name="Amann R."/>
            <person name="Jetten M.S.M."/>
            <person name="Mascher T."/>
            <person name="Medema M.H."/>
            <person name="Devos D.P."/>
            <person name="Kaster A.-K."/>
            <person name="Ovreas L."/>
            <person name="Rohde M."/>
            <person name="Galperin M.Y."/>
            <person name="Jogler C."/>
        </authorList>
    </citation>
    <scope>NUCLEOTIDE SEQUENCE [LARGE SCALE GENOMIC DNA]</scope>
    <source>
        <strain evidence="3 4">Pan44</strain>
    </source>
</reference>
<dbReference type="EMBL" id="CP036271">
    <property type="protein sequence ID" value="QDT54340.1"/>
    <property type="molecule type" value="Genomic_DNA"/>
</dbReference>
<dbReference type="Proteomes" id="UP000315700">
    <property type="component" value="Chromosome"/>
</dbReference>
<dbReference type="PANTHER" id="PTHR30093">
    <property type="entry name" value="GENERAL SECRETION PATHWAY PROTEIN G"/>
    <property type="match status" value="1"/>
</dbReference>
<dbReference type="KEGG" id="ccos:Pan44_23730"/>
<keyword evidence="1" id="KW-0472">Membrane</keyword>
<evidence type="ECO:0000256" key="1">
    <source>
        <dbReference type="SAM" id="Phobius"/>
    </source>
</evidence>
<dbReference type="Gene3D" id="3.30.700.10">
    <property type="entry name" value="Glycoprotein, Type 4 Pilin"/>
    <property type="match status" value="1"/>
</dbReference>
<organism evidence="3 4">
    <name type="scientific">Caulifigura coniformis</name>
    <dbReference type="NCBI Taxonomy" id="2527983"/>
    <lineage>
        <taxon>Bacteria</taxon>
        <taxon>Pseudomonadati</taxon>
        <taxon>Planctomycetota</taxon>
        <taxon>Planctomycetia</taxon>
        <taxon>Planctomycetales</taxon>
        <taxon>Planctomycetaceae</taxon>
        <taxon>Caulifigura</taxon>
    </lineage>
</organism>
<protein>
    <recommendedName>
        <fullName evidence="2">DUF1559 domain-containing protein</fullName>
    </recommendedName>
</protein>
<accession>A0A517SDY7</accession>
<dbReference type="PANTHER" id="PTHR30093:SF2">
    <property type="entry name" value="TYPE II SECRETION SYSTEM PROTEIN H"/>
    <property type="match status" value="1"/>
</dbReference>
<evidence type="ECO:0000313" key="4">
    <source>
        <dbReference type="Proteomes" id="UP000315700"/>
    </source>
</evidence>
<name>A0A517SDY7_9PLAN</name>
<dbReference type="RefSeq" id="WP_145030208.1">
    <property type="nucleotide sequence ID" value="NZ_CP036271.1"/>
</dbReference>
<dbReference type="NCBIfam" id="TIGR02532">
    <property type="entry name" value="IV_pilin_GFxxxE"/>
    <property type="match status" value="1"/>
</dbReference>
<dbReference type="InterPro" id="IPR045584">
    <property type="entry name" value="Pilin-like"/>
</dbReference>